<organism evidence="8 9">
    <name type="scientific">Portibacter lacus</name>
    <dbReference type="NCBI Taxonomy" id="1099794"/>
    <lineage>
        <taxon>Bacteria</taxon>
        <taxon>Pseudomonadati</taxon>
        <taxon>Bacteroidota</taxon>
        <taxon>Saprospiria</taxon>
        <taxon>Saprospirales</taxon>
        <taxon>Haliscomenobacteraceae</taxon>
        <taxon>Portibacter</taxon>
    </lineage>
</organism>
<keyword evidence="9" id="KW-1185">Reference proteome</keyword>
<keyword evidence="5" id="KW-0804">Transcription</keyword>
<evidence type="ECO:0000256" key="5">
    <source>
        <dbReference type="ARBA" id="ARBA00023163"/>
    </source>
</evidence>
<dbReference type="GO" id="GO:0004252">
    <property type="term" value="F:serine-type endopeptidase activity"/>
    <property type="evidence" value="ECO:0007669"/>
    <property type="project" value="InterPro"/>
</dbReference>
<dbReference type="CDD" id="cd00093">
    <property type="entry name" value="HTH_XRE"/>
    <property type="match status" value="1"/>
</dbReference>
<protein>
    <recommendedName>
        <fullName evidence="7">HTH cro/C1-type domain-containing protein</fullName>
    </recommendedName>
</protein>
<evidence type="ECO:0000256" key="2">
    <source>
        <dbReference type="ARBA" id="ARBA00022801"/>
    </source>
</evidence>
<accession>A0AA37SR87</accession>
<dbReference type="GO" id="GO:0003677">
    <property type="term" value="F:DNA binding"/>
    <property type="evidence" value="ECO:0007669"/>
    <property type="project" value="UniProtKB-KW"/>
</dbReference>
<feature type="coiled-coil region" evidence="6">
    <location>
        <begin position="219"/>
        <end position="246"/>
    </location>
</feature>
<dbReference type="CDD" id="cd06529">
    <property type="entry name" value="S24_LexA-like"/>
    <property type="match status" value="1"/>
</dbReference>
<evidence type="ECO:0000256" key="1">
    <source>
        <dbReference type="ARBA" id="ARBA00022670"/>
    </source>
</evidence>
<keyword evidence="2" id="KW-0378">Hydrolase</keyword>
<dbReference type="GO" id="GO:0006508">
    <property type="term" value="P:proteolysis"/>
    <property type="evidence" value="ECO:0007669"/>
    <property type="project" value="UniProtKB-KW"/>
</dbReference>
<dbReference type="InterPro" id="IPR015927">
    <property type="entry name" value="Peptidase_S24_S26A/B/C"/>
</dbReference>
<dbReference type="Gene3D" id="2.10.109.10">
    <property type="entry name" value="Umud Fragment, subunit A"/>
    <property type="match status" value="1"/>
</dbReference>
<dbReference type="InterPro" id="IPR039418">
    <property type="entry name" value="LexA-like"/>
</dbReference>
<feature type="domain" description="HTH cro/C1-type" evidence="7">
    <location>
        <begin position="7"/>
        <end position="39"/>
    </location>
</feature>
<dbReference type="AlphaFoldDB" id="A0AA37SR87"/>
<evidence type="ECO:0000256" key="6">
    <source>
        <dbReference type="SAM" id="Coils"/>
    </source>
</evidence>
<evidence type="ECO:0000313" key="8">
    <source>
        <dbReference type="EMBL" id="GLR16295.1"/>
    </source>
</evidence>
<proteinExistence type="predicted"/>
<keyword evidence="3" id="KW-0805">Transcription regulation</keyword>
<dbReference type="InterPro" id="IPR019756">
    <property type="entry name" value="Pept_S26A_signal_pept_1_Ser-AS"/>
</dbReference>
<dbReference type="InterPro" id="IPR036286">
    <property type="entry name" value="LexA/Signal_pep-like_sf"/>
</dbReference>
<dbReference type="EMBL" id="BSOH01000005">
    <property type="protein sequence ID" value="GLR16295.1"/>
    <property type="molecule type" value="Genomic_DNA"/>
</dbReference>
<comment type="caution">
    <text evidence="8">The sequence shown here is derived from an EMBL/GenBank/DDBJ whole genome shotgun (WGS) entry which is preliminary data.</text>
</comment>
<dbReference type="PROSITE" id="PS00501">
    <property type="entry name" value="SPASE_I_1"/>
    <property type="match status" value="1"/>
</dbReference>
<reference evidence="8" key="1">
    <citation type="journal article" date="2014" name="Int. J. Syst. Evol. Microbiol.">
        <title>Complete genome sequence of Corynebacterium casei LMG S-19264T (=DSM 44701T), isolated from a smear-ripened cheese.</title>
        <authorList>
            <consortium name="US DOE Joint Genome Institute (JGI-PGF)"/>
            <person name="Walter F."/>
            <person name="Albersmeier A."/>
            <person name="Kalinowski J."/>
            <person name="Ruckert C."/>
        </authorList>
    </citation>
    <scope>NUCLEOTIDE SEQUENCE</scope>
    <source>
        <strain evidence="8">NBRC 108769</strain>
    </source>
</reference>
<dbReference type="InterPro" id="IPR001387">
    <property type="entry name" value="Cro/C1-type_HTH"/>
</dbReference>
<gene>
    <name evidence="8" type="ORF">GCM10007940_09100</name>
</gene>
<evidence type="ECO:0000256" key="3">
    <source>
        <dbReference type="ARBA" id="ARBA00023015"/>
    </source>
</evidence>
<dbReference type="Proteomes" id="UP001156666">
    <property type="component" value="Unassembled WGS sequence"/>
</dbReference>
<evidence type="ECO:0000256" key="4">
    <source>
        <dbReference type="ARBA" id="ARBA00023125"/>
    </source>
</evidence>
<keyword evidence="6" id="KW-0175">Coiled coil</keyword>
<dbReference type="PANTHER" id="PTHR40661:SF3">
    <property type="entry name" value="FELS-1 PROPHAGE TRANSCRIPTIONAL REGULATOR"/>
    <property type="match status" value="1"/>
</dbReference>
<reference evidence="8" key="2">
    <citation type="submission" date="2023-01" db="EMBL/GenBank/DDBJ databases">
        <title>Draft genome sequence of Portibacter lacus strain NBRC 108769.</title>
        <authorList>
            <person name="Sun Q."/>
            <person name="Mori K."/>
        </authorList>
    </citation>
    <scope>NUCLEOTIDE SEQUENCE</scope>
    <source>
        <strain evidence="8">NBRC 108769</strain>
    </source>
</reference>
<name>A0AA37SR87_9BACT</name>
<dbReference type="PROSITE" id="PS50943">
    <property type="entry name" value="HTH_CROC1"/>
    <property type="match status" value="1"/>
</dbReference>
<keyword evidence="1" id="KW-0645">Protease</keyword>
<evidence type="ECO:0000313" key="9">
    <source>
        <dbReference type="Proteomes" id="UP001156666"/>
    </source>
</evidence>
<dbReference type="PANTHER" id="PTHR40661">
    <property type="match status" value="1"/>
</dbReference>
<sequence>MSLDYLPQSLSEIVKGRRDVTIEVLRKAIEVYDLNADYLFSGRGEMFANDHAKKDYVLTVVTDNAQEEKIVHIPIPAQAGYGGQLMDPSYFTDLETYSLPEFNNSRGTFRSFSVSGDSMEPTLFEGDKIVCSYIERDQWHSSVKNGYVYVVITQHDVLVKRIENNIAKRASVTLISDNSFYEDRVIAINDVLEIWYIKVKISPFMPSPSNVRNGFSDDVELLRNTIDDQSELIKDLSATIQKLLKQNRVRV</sequence>
<dbReference type="SUPFAM" id="SSF51306">
    <property type="entry name" value="LexA/Signal peptidase"/>
    <property type="match status" value="1"/>
</dbReference>
<evidence type="ECO:0000259" key="7">
    <source>
        <dbReference type="PROSITE" id="PS50943"/>
    </source>
</evidence>
<keyword evidence="4" id="KW-0238">DNA-binding</keyword>
<dbReference type="Pfam" id="PF00717">
    <property type="entry name" value="Peptidase_S24"/>
    <property type="match status" value="1"/>
</dbReference>
<dbReference type="GO" id="GO:0016020">
    <property type="term" value="C:membrane"/>
    <property type="evidence" value="ECO:0007669"/>
    <property type="project" value="InterPro"/>
</dbReference>